<keyword evidence="2" id="KW-0410">Iron transport</keyword>
<protein>
    <recommendedName>
        <fullName evidence="8">Helicase C-terminal domain-containing protein</fullName>
    </recommendedName>
</protein>
<dbReference type="GO" id="GO:0008094">
    <property type="term" value="F:ATP-dependent activity, acting on DNA"/>
    <property type="evidence" value="ECO:0007669"/>
    <property type="project" value="TreeGrafter"/>
</dbReference>
<dbReference type="GO" id="GO:0006826">
    <property type="term" value="P:iron ion transport"/>
    <property type="evidence" value="ECO:0007669"/>
    <property type="project" value="UniProtKB-KW"/>
</dbReference>
<dbReference type="InParanoid" id="E1ZLL9"/>
<dbReference type="GO" id="GO:0008199">
    <property type="term" value="F:ferric iron binding"/>
    <property type="evidence" value="ECO:0007669"/>
    <property type="project" value="InterPro"/>
</dbReference>
<dbReference type="InterPro" id="IPR038718">
    <property type="entry name" value="SNF2-like_sf"/>
</dbReference>
<dbReference type="CDD" id="cd18793">
    <property type="entry name" value="SF2_C_SNF"/>
    <property type="match status" value="1"/>
</dbReference>
<keyword evidence="5" id="KW-0067">ATP-binding</keyword>
<dbReference type="PROSITE" id="PS51194">
    <property type="entry name" value="HELICASE_CTER"/>
    <property type="match status" value="1"/>
</dbReference>
<dbReference type="InterPro" id="IPR027417">
    <property type="entry name" value="P-loop_NTPase"/>
</dbReference>
<dbReference type="STRING" id="554065.E1ZLL9"/>
<dbReference type="RefSeq" id="XP_005845391.1">
    <property type="nucleotide sequence ID" value="XM_005845329.1"/>
</dbReference>
<dbReference type="SMART" id="SM00487">
    <property type="entry name" value="DEXDc"/>
    <property type="match status" value="1"/>
</dbReference>
<dbReference type="GO" id="GO:0005524">
    <property type="term" value="F:ATP binding"/>
    <property type="evidence" value="ECO:0007669"/>
    <property type="project" value="UniProtKB-KW"/>
</dbReference>
<dbReference type="PANTHER" id="PTHR45626:SF38">
    <property type="entry name" value="DEAD-BOX PROTEIN"/>
    <property type="match status" value="1"/>
</dbReference>
<reference evidence="9 10" key="1">
    <citation type="journal article" date="2010" name="Plant Cell">
        <title>The Chlorella variabilis NC64A genome reveals adaptation to photosymbiosis, coevolution with viruses, and cryptic sex.</title>
        <authorList>
            <person name="Blanc G."/>
            <person name="Duncan G."/>
            <person name="Agarkova I."/>
            <person name="Borodovsky M."/>
            <person name="Gurnon J."/>
            <person name="Kuo A."/>
            <person name="Lindquist E."/>
            <person name="Lucas S."/>
            <person name="Pangilinan J."/>
            <person name="Polle J."/>
            <person name="Salamov A."/>
            <person name="Terry A."/>
            <person name="Yamada T."/>
            <person name="Dunigan D.D."/>
            <person name="Grigoriev I.V."/>
            <person name="Claverie J.M."/>
            <person name="Van Etten J.L."/>
        </authorList>
    </citation>
    <scope>NUCLEOTIDE SEQUENCE [LARGE SCALE GENOMIC DNA]</scope>
    <source>
        <strain evidence="9 10">NC64A</strain>
    </source>
</reference>
<evidence type="ECO:0000256" key="6">
    <source>
        <dbReference type="ARBA" id="ARBA00023004"/>
    </source>
</evidence>
<dbReference type="InterPro" id="IPR014001">
    <property type="entry name" value="Helicase_ATP-bd"/>
</dbReference>
<dbReference type="SMART" id="SM00490">
    <property type="entry name" value="HELICc"/>
    <property type="match status" value="1"/>
</dbReference>
<dbReference type="InterPro" id="IPR001650">
    <property type="entry name" value="Helicase_C-like"/>
</dbReference>
<sequence>MPPQRGKRKATEPPAILTASSQREEVESWLKASIPLDLADQLIIEWNARGELFDGQTLLEADEQLLIDTGASRTVAKRILLKIREMPAFSSPEEQQVERQASAADEVEDEEAEEEQQQEEEDKEDGAALEDHAMPLSAPPAARRRSGRRPQPEEEQEAGGSQPCMLTRRQRKQLEAAAAARQQDGDTQQQEEAEERAQQQRRSRKARISSVVVASRPSQPTARVEPQVQAAQQDAGEAEEDLGEEEEVVEEEVVEDLGPEARSGQYSMGWEGRCRQGLEEILRDFMSLEKASRGGPTLFSPLTELVDFIAEDWDEQAANCLGDKKQKDGYKRWVEYKRTDPIVKKLMRLLFTGTLDGKPNADDAGGMSKDGLRELLQTEYCQEAVAAFNLPATEDPHTLLWDCWSFPQGPALPIEQIMLGRRALRYVSLGGQAAAELEPGRDGDVGWAHVWKALQAGDLVLENQAQHWRWLEEVDKYSATTKCSVGAHINRQPGCRSLKLVLYVTWPKDRPGANLVNTVWKRRTEGMDFDTCEVVVEEEMVAVDLALLLGQLDQHHGTPFAEQMHRLKAAAAATDLEVEARGLDSVLPPDAPLGKGQFDGIVKRLVEAVQRPVPPEVKQLCGSSFKLQLSAYQQRTVAHMLAEEQAPGGSSRHLWVQLNLPNHPEVFAFICPITGQMRFTTSKIEAQQWVHACGGTGLVALEVGMGKTACVVAIIQLNPPAAGWRKNRAHQTLRSNDHLSAIVNNMPHGGTLIVVPTSIVNQWEAEFRKTTAHRLTLLKWVGGTKAQPLVHDCKMLASFDVVICDINTLKHSSNLQTIRNVFWHRIVIDEVQQQSSLLADGELMACHRWGLSGTPDNDNNLDTMASLWSFLKLAPHAPVFTHYPGALTHVLKNSMVFYSKAGKIDGRVNLELPPTKDRVITCDLSEEDARWYRQTQQDQVDKYYQIMWKARLDPEHVEAMMQGPDWEDHKLDLGKHMNKLRALVGPLRQAASCAYKQPTGEQYYDAATGRYKNVTYTFDSKVEKVLDVLRGKGASEKVVVFSEYKALLQAVKRRLPELGLDSRDLLTNAKSVEKRGQAIADFQQAPPTQVFFLTHRTGGAGVTLTAGTHVVLCEPVLNPAFEEQAIGRCNRLGQQRAVTVTRLIMKGTIEEKIVEYMKQRDGSTDDDLEDGAAPVDRSSKLTIEDLHWLVYDTEAALEAAAVPVLLTNAFHSDVAFGWASREQRADAAADAASALASAGDTAAVSSAAATTGGERLEKGGMAPVDFQELSEEEFGTVADLYLGGLWTRIERGLREAEGEEFDYEVKPERGAMHVLLPYDGQLVIRKDPQRRMLVVESNLFEPFEDKDFQEPMGENSWANEDGQSLSEFVSAAMSKYLRAQVQV</sequence>
<comment type="similarity">
    <text evidence="1">Belongs to the frataxin family.</text>
</comment>
<name>E1ZLL9_CHLVA</name>
<organism evidence="10">
    <name type="scientific">Chlorella variabilis</name>
    <name type="common">Green alga</name>
    <dbReference type="NCBI Taxonomy" id="554065"/>
    <lineage>
        <taxon>Eukaryota</taxon>
        <taxon>Viridiplantae</taxon>
        <taxon>Chlorophyta</taxon>
        <taxon>core chlorophytes</taxon>
        <taxon>Trebouxiophyceae</taxon>
        <taxon>Chlorellales</taxon>
        <taxon>Chlorellaceae</taxon>
        <taxon>Chlorella clade</taxon>
        <taxon>Chlorella</taxon>
    </lineage>
</organism>
<evidence type="ECO:0000256" key="5">
    <source>
        <dbReference type="ARBA" id="ARBA00022840"/>
    </source>
</evidence>
<feature type="region of interest" description="Disordered" evidence="7">
    <location>
        <begin position="90"/>
        <end position="247"/>
    </location>
</feature>
<dbReference type="GO" id="GO:0016226">
    <property type="term" value="P:iron-sulfur cluster assembly"/>
    <property type="evidence" value="ECO:0007669"/>
    <property type="project" value="InterPro"/>
</dbReference>
<keyword evidence="2" id="KW-0813">Transport</keyword>
<dbReference type="Gene3D" id="3.40.50.10810">
    <property type="entry name" value="Tandem AAA-ATPase domain"/>
    <property type="match status" value="1"/>
</dbReference>
<evidence type="ECO:0000313" key="9">
    <source>
        <dbReference type="EMBL" id="EFN53289.1"/>
    </source>
</evidence>
<evidence type="ECO:0000259" key="8">
    <source>
        <dbReference type="PROSITE" id="PS51194"/>
    </source>
</evidence>
<dbReference type="GO" id="GO:0005737">
    <property type="term" value="C:cytoplasm"/>
    <property type="evidence" value="ECO:0007669"/>
    <property type="project" value="UniProtKB-ARBA"/>
</dbReference>
<dbReference type="OrthoDB" id="568332at2759"/>
<keyword evidence="10" id="KW-1185">Reference proteome</keyword>
<evidence type="ECO:0000256" key="3">
    <source>
        <dbReference type="ARBA" id="ARBA00022741"/>
    </source>
</evidence>
<evidence type="ECO:0000256" key="2">
    <source>
        <dbReference type="ARBA" id="ARBA00022496"/>
    </source>
</evidence>
<dbReference type="GO" id="GO:0016787">
    <property type="term" value="F:hydrolase activity"/>
    <property type="evidence" value="ECO:0007669"/>
    <property type="project" value="UniProtKB-KW"/>
</dbReference>
<evidence type="ECO:0000256" key="7">
    <source>
        <dbReference type="SAM" id="MobiDB-lite"/>
    </source>
</evidence>
<keyword evidence="6" id="KW-0408">Iron</keyword>
<keyword evidence="4" id="KW-0378">Hydrolase</keyword>
<dbReference type="InterPro" id="IPR002908">
    <property type="entry name" value="Frataxin/CyaY"/>
</dbReference>
<evidence type="ECO:0000256" key="1">
    <source>
        <dbReference type="ARBA" id="ARBA00008183"/>
    </source>
</evidence>
<dbReference type="KEGG" id="cvr:CHLNCDRAFT_136932"/>
<dbReference type="eggNOG" id="KOG4439">
    <property type="taxonomic scope" value="Eukaryota"/>
</dbReference>
<dbReference type="GO" id="GO:0006281">
    <property type="term" value="P:DNA repair"/>
    <property type="evidence" value="ECO:0007669"/>
    <property type="project" value="TreeGrafter"/>
</dbReference>
<dbReference type="Pfam" id="PF01491">
    <property type="entry name" value="Frataxin_Cyay"/>
    <property type="match status" value="1"/>
</dbReference>
<dbReference type="InterPro" id="IPR049730">
    <property type="entry name" value="SNF2/RAD54-like_C"/>
</dbReference>
<dbReference type="Pfam" id="PF00176">
    <property type="entry name" value="SNF2-rel_dom"/>
    <property type="match status" value="1"/>
</dbReference>
<feature type="domain" description="Helicase C-terminal" evidence="8">
    <location>
        <begin position="1021"/>
        <end position="1187"/>
    </location>
</feature>
<dbReference type="InterPro" id="IPR000330">
    <property type="entry name" value="SNF2_N"/>
</dbReference>
<dbReference type="EMBL" id="GL433852">
    <property type="protein sequence ID" value="EFN53289.1"/>
    <property type="molecule type" value="Genomic_DNA"/>
</dbReference>
<dbReference type="InterPro" id="IPR036524">
    <property type="entry name" value="Frataxin/CyaY_sf"/>
</dbReference>
<gene>
    <name evidence="9" type="ORF">CHLNCDRAFT_136932</name>
</gene>
<evidence type="ECO:0000313" key="10">
    <source>
        <dbReference type="Proteomes" id="UP000008141"/>
    </source>
</evidence>
<dbReference type="Proteomes" id="UP000008141">
    <property type="component" value="Unassembled WGS sequence"/>
</dbReference>
<evidence type="ECO:0000256" key="4">
    <source>
        <dbReference type="ARBA" id="ARBA00022801"/>
    </source>
</evidence>
<dbReference type="PROSITE" id="PS50810">
    <property type="entry name" value="FRATAXIN_2"/>
    <property type="match status" value="1"/>
</dbReference>
<dbReference type="InterPro" id="IPR050628">
    <property type="entry name" value="SNF2_RAD54_helicase_TF"/>
</dbReference>
<proteinExistence type="inferred from homology"/>
<accession>E1ZLL9</accession>
<dbReference type="GO" id="GO:0005634">
    <property type="term" value="C:nucleus"/>
    <property type="evidence" value="ECO:0007669"/>
    <property type="project" value="TreeGrafter"/>
</dbReference>
<keyword evidence="3" id="KW-0547">Nucleotide-binding</keyword>
<feature type="region of interest" description="Disordered" evidence="7">
    <location>
        <begin position="1"/>
        <end position="22"/>
    </location>
</feature>
<keyword evidence="2" id="KW-0406">Ion transport</keyword>
<feature type="compositionally biased region" description="Acidic residues" evidence="7">
    <location>
        <begin position="105"/>
        <end position="124"/>
    </location>
</feature>
<feature type="compositionally biased region" description="Acidic residues" evidence="7">
    <location>
        <begin position="236"/>
        <end position="247"/>
    </location>
</feature>
<dbReference type="Pfam" id="PF00271">
    <property type="entry name" value="Helicase_C"/>
    <property type="match status" value="1"/>
</dbReference>
<dbReference type="Gene3D" id="3.30.920.10">
    <property type="entry name" value="Frataxin/CyaY"/>
    <property type="match status" value="1"/>
</dbReference>
<dbReference type="PANTHER" id="PTHR45626">
    <property type="entry name" value="TRANSCRIPTION TERMINATION FACTOR 2-RELATED"/>
    <property type="match status" value="1"/>
</dbReference>
<dbReference type="Gene3D" id="3.40.50.300">
    <property type="entry name" value="P-loop containing nucleotide triphosphate hydrolases"/>
    <property type="match status" value="1"/>
</dbReference>
<dbReference type="GeneID" id="17352694"/>
<dbReference type="SUPFAM" id="SSF52540">
    <property type="entry name" value="P-loop containing nucleoside triphosphate hydrolases"/>
    <property type="match status" value="2"/>
</dbReference>